<dbReference type="InterPro" id="IPR029063">
    <property type="entry name" value="SAM-dependent_MTases_sf"/>
</dbReference>
<dbReference type="SUPFAM" id="SSF53335">
    <property type="entry name" value="S-adenosyl-L-methionine-dependent methyltransferases"/>
    <property type="match status" value="1"/>
</dbReference>
<dbReference type="AlphaFoldDB" id="A0A0F9PK26"/>
<name>A0A0F9PK26_9ZZZZ</name>
<accession>A0A0F9PK26</accession>
<gene>
    <name evidence="1" type="ORF">LCGC14_1206440</name>
</gene>
<dbReference type="CDD" id="cd02440">
    <property type="entry name" value="AdoMet_MTases"/>
    <property type="match status" value="1"/>
</dbReference>
<dbReference type="PANTHER" id="PTHR43861:SF5">
    <property type="entry name" value="BLL5978 PROTEIN"/>
    <property type="match status" value="1"/>
</dbReference>
<evidence type="ECO:0008006" key="2">
    <source>
        <dbReference type="Google" id="ProtNLM"/>
    </source>
</evidence>
<comment type="caution">
    <text evidence="1">The sequence shown here is derived from an EMBL/GenBank/DDBJ whole genome shotgun (WGS) entry which is preliminary data.</text>
</comment>
<evidence type="ECO:0000313" key="1">
    <source>
        <dbReference type="EMBL" id="KKM93637.1"/>
    </source>
</evidence>
<protein>
    <recommendedName>
        <fullName evidence="2">Methyltransferase type 11 domain-containing protein</fullName>
    </recommendedName>
</protein>
<proteinExistence type="predicted"/>
<sequence length="327" mass="38351">MKHYGKQLDTVGDFQVIDCVPCGFKHILPIPTPQELEELYRTDYYSVQKPLYVSHHLEDIVWWDIVYNEQYDFLERELRNDMLSHTSGEWNPHGKRWRILDIGSGAGFFLQCGRHRGWEALGIEPSCEAADHAWSIGVETVNEFLTEDNVDKFGTFDVVHLHEVLEHVPDPAGMLKLAHQLLNPRGIICVIVPNDYNPLQKILREKLNYKPWWVAPPHHINYFDFDSLERLIERCWVYYDFPHNEGYVPRSGFEVIHKTATFPMEFFLLMGDNYVGNDTLGRQCHSKRKKLEIALGDIKERLYDSLAEIKIGREIVMYGRKNEQSRF</sequence>
<reference evidence="1" key="1">
    <citation type="journal article" date="2015" name="Nature">
        <title>Complex archaea that bridge the gap between prokaryotes and eukaryotes.</title>
        <authorList>
            <person name="Spang A."/>
            <person name="Saw J.H."/>
            <person name="Jorgensen S.L."/>
            <person name="Zaremba-Niedzwiedzka K."/>
            <person name="Martijn J."/>
            <person name="Lind A.E."/>
            <person name="van Eijk R."/>
            <person name="Schleper C."/>
            <person name="Guy L."/>
            <person name="Ettema T.J."/>
        </authorList>
    </citation>
    <scope>NUCLEOTIDE SEQUENCE</scope>
</reference>
<dbReference type="PANTHER" id="PTHR43861">
    <property type="entry name" value="TRANS-ACONITATE 2-METHYLTRANSFERASE-RELATED"/>
    <property type="match status" value="1"/>
</dbReference>
<dbReference type="EMBL" id="LAZR01006239">
    <property type="protein sequence ID" value="KKM93637.1"/>
    <property type="molecule type" value="Genomic_DNA"/>
</dbReference>
<dbReference type="Gene3D" id="3.40.50.150">
    <property type="entry name" value="Vaccinia Virus protein VP39"/>
    <property type="match status" value="1"/>
</dbReference>
<dbReference type="Pfam" id="PF13489">
    <property type="entry name" value="Methyltransf_23"/>
    <property type="match status" value="1"/>
</dbReference>
<organism evidence="1">
    <name type="scientific">marine sediment metagenome</name>
    <dbReference type="NCBI Taxonomy" id="412755"/>
    <lineage>
        <taxon>unclassified sequences</taxon>
        <taxon>metagenomes</taxon>
        <taxon>ecological metagenomes</taxon>
    </lineage>
</organism>